<dbReference type="Pfam" id="PF00881">
    <property type="entry name" value="Nitroreductase"/>
    <property type="match status" value="1"/>
</dbReference>
<feature type="transmembrane region" description="Helical" evidence="6">
    <location>
        <begin position="12"/>
        <end position="30"/>
    </location>
</feature>
<feature type="domain" description="Nitroreductase" evidence="7">
    <location>
        <begin position="104"/>
        <end position="273"/>
    </location>
</feature>
<comment type="cofactor">
    <cofactor evidence="1">
        <name>FMN</name>
        <dbReference type="ChEBI" id="CHEBI:58210"/>
    </cofactor>
</comment>
<dbReference type="InterPro" id="IPR050627">
    <property type="entry name" value="Nitroreductase/BluB"/>
</dbReference>
<dbReference type="OMA" id="GANHQPW"/>
<dbReference type="Proteomes" id="UP000076502">
    <property type="component" value="Unassembled WGS sequence"/>
</dbReference>
<dbReference type="InterPro" id="IPR000415">
    <property type="entry name" value="Nitroreductase-like"/>
</dbReference>
<protein>
    <submittedName>
        <fullName evidence="8">Iodotyrosine dehalogenase 1</fullName>
    </submittedName>
</protein>
<gene>
    <name evidence="8" type="ORF">WN55_08055</name>
</gene>
<keyword evidence="5" id="KW-0560">Oxidoreductase</keyword>
<evidence type="ECO:0000259" key="7">
    <source>
        <dbReference type="Pfam" id="PF00881"/>
    </source>
</evidence>
<evidence type="ECO:0000256" key="3">
    <source>
        <dbReference type="ARBA" id="ARBA00022630"/>
    </source>
</evidence>
<dbReference type="PANTHER" id="PTHR23026">
    <property type="entry name" value="NADPH NITROREDUCTASE"/>
    <property type="match status" value="1"/>
</dbReference>
<reference evidence="8 9" key="1">
    <citation type="submission" date="2015-07" db="EMBL/GenBank/DDBJ databases">
        <title>The genome of Dufourea novaeangliae.</title>
        <authorList>
            <person name="Pan H."/>
            <person name="Kapheim K."/>
        </authorList>
    </citation>
    <scope>NUCLEOTIDE SEQUENCE [LARGE SCALE GENOMIC DNA]</scope>
    <source>
        <strain evidence="8">0120121106</strain>
        <tissue evidence="8">Whole body</tissue>
    </source>
</reference>
<keyword evidence="6" id="KW-1133">Transmembrane helix</keyword>
<dbReference type="SUPFAM" id="SSF55469">
    <property type="entry name" value="FMN-dependent nitroreductase-like"/>
    <property type="match status" value="1"/>
</dbReference>
<keyword evidence="6" id="KW-0472">Membrane</keyword>
<dbReference type="GO" id="GO:0006570">
    <property type="term" value="P:tyrosine metabolic process"/>
    <property type="evidence" value="ECO:0007669"/>
    <property type="project" value="TreeGrafter"/>
</dbReference>
<keyword evidence="9" id="KW-1185">Reference proteome</keyword>
<dbReference type="GO" id="GO:0140616">
    <property type="term" value="F:iodotyrosine deiodinase activity"/>
    <property type="evidence" value="ECO:0007669"/>
    <property type="project" value="UniProtKB-ARBA"/>
</dbReference>
<evidence type="ECO:0000256" key="4">
    <source>
        <dbReference type="ARBA" id="ARBA00022643"/>
    </source>
</evidence>
<evidence type="ECO:0000256" key="6">
    <source>
        <dbReference type="SAM" id="Phobius"/>
    </source>
</evidence>
<evidence type="ECO:0000256" key="1">
    <source>
        <dbReference type="ARBA" id="ARBA00001917"/>
    </source>
</evidence>
<dbReference type="InterPro" id="IPR029479">
    <property type="entry name" value="Nitroreductase"/>
</dbReference>
<dbReference type="FunFam" id="3.40.109.10:FF:000004">
    <property type="entry name" value="Iodotyrosine deiodinase 1"/>
    <property type="match status" value="1"/>
</dbReference>
<dbReference type="GO" id="GO:0005886">
    <property type="term" value="C:plasma membrane"/>
    <property type="evidence" value="ECO:0007669"/>
    <property type="project" value="TreeGrafter"/>
</dbReference>
<evidence type="ECO:0000256" key="5">
    <source>
        <dbReference type="ARBA" id="ARBA00023002"/>
    </source>
</evidence>
<accession>A0A154P8P8</accession>
<keyword evidence="3" id="KW-0285">Flavoprotein</keyword>
<dbReference type="PANTHER" id="PTHR23026:SF90">
    <property type="entry name" value="IODOTYROSINE DEIODINASE 1"/>
    <property type="match status" value="1"/>
</dbReference>
<dbReference type="CDD" id="cd02144">
    <property type="entry name" value="iodotyrosine_dehalogenase"/>
    <property type="match status" value="1"/>
</dbReference>
<keyword evidence="6" id="KW-0812">Transmembrane</keyword>
<evidence type="ECO:0000256" key="2">
    <source>
        <dbReference type="ARBA" id="ARBA00007118"/>
    </source>
</evidence>
<keyword evidence="4" id="KW-0288">FMN</keyword>
<dbReference type="STRING" id="178035.A0A154P8P8"/>
<name>A0A154P8P8_DUFNO</name>
<sequence length="296" mass="33747">MFSELLPFWTKYWYYVLIGVVSCSFLKVFYDISKKSATFIKNDKYSTKLVDNTMEQIEDIGEETLEDSEEPALPKDLKHIPCVYAKPSEVEILHRASEFYKTVAARRTIRFFSPDPVPKEVIHDIIKAAGTAPSGAHTEPWTFVVVSNQKMKEQIRCIIEKEEEINYKQRMGVKWTTDLLPLRTDWIKEYLTIAPYLILVFKQAYGLLPNGKRKVHYYNEISTSIACGILITAIQYAGLVTLTSTPLNCGPAIRNLLGRPQNEKLVVLLPVGYPTKDATVPALQRKPLSDILVEIE</sequence>
<dbReference type="Gene3D" id="3.40.109.10">
    <property type="entry name" value="NADH Oxidase"/>
    <property type="match status" value="1"/>
</dbReference>
<evidence type="ECO:0000313" key="8">
    <source>
        <dbReference type="EMBL" id="KZC07734.1"/>
    </source>
</evidence>
<dbReference type="OrthoDB" id="41362at2759"/>
<comment type="similarity">
    <text evidence="2">Belongs to the nitroreductase family.</text>
</comment>
<organism evidence="8 9">
    <name type="scientific">Dufourea novaeangliae</name>
    <name type="common">Sweat bee</name>
    <dbReference type="NCBI Taxonomy" id="178035"/>
    <lineage>
        <taxon>Eukaryota</taxon>
        <taxon>Metazoa</taxon>
        <taxon>Ecdysozoa</taxon>
        <taxon>Arthropoda</taxon>
        <taxon>Hexapoda</taxon>
        <taxon>Insecta</taxon>
        <taxon>Pterygota</taxon>
        <taxon>Neoptera</taxon>
        <taxon>Endopterygota</taxon>
        <taxon>Hymenoptera</taxon>
        <taxon>Apocrita</taxon>
        <taxon>Aculeata</taxon>
        <taxon>Apoidea</taxon>
        <taxon>Anthophila</taxon>
        <taxon>Halictidae</taxon>
        <taxon>Rophitinae</taxon>
        <taxon>Dufourea</taxon>
    </lineage>
</organism>
<dbReference type="EMBL" id="KQ434829">
    <property type="protein sequence ID" value="KZC07734.1"/>
    <property type="molecule type" value="Genomic_DNA"/>
</dbReference>
<dbReference type="AlphaFoldDB" id="A0A154P8P8"/>
<proteinExistence type="inferred from homology"/>
<evidence type="ECO:0000313" key="9">
    <source>
        <dbReference type="Proteomes" id="UP000076502"/>
    </source>
</evidence>
<dbReference type="GO" id="GO:0032553">
    <property type="term" value="F:ribonucleotide binding"/>
    <property type="evidence" value="ECO:0007669"/>
    <property type="project" value="UniProtKB-ARBA"/>
</dbReference>